<dbReference type="AlphaFoldDB" id="A0AA35CLZ1"/>
<organism evidence="11 12">
    <name type="scientific">Caldinitratiruptor microaerophilus</name>
    <dbReference type="NCBI Taxonomy" id="671077"/>
    <lineage>
        <taxon>Bacteria</taxon>
        <taxon>Bacillati</taxon>
        <taxon>Bacillota</taxon>
        <taxon>Clostridia</taxon>
        <taxon>Eubacteriales</taxon>
        <taxon>Symbiobacteriaceae</taxon>
        <taxon>Caldinitratiruptor</taxon>
    </lineage>
</organism>
<accession>A0AA35CLZ1</accession>
<reference evidence="11" key="1">
    <citation type="submission" date="2022-03" db="EMBL/GenBank/DDBJ databases">
        <title>Complete genome sequence of Caldinitratiruptor microaerophilus.</title>
        <authorList>
            <person name="Mukaiyama R."/>
            <person name="Nishiyama T."/>
            <person name="Ueda K."/>
        </authorList>
    </citation>
    <scope>NUCLEOTIDE SEQUENCE</scope>
    <source>
        <strain evidence="11">JCM 16183</strain>
    </source>
</reference>
<dbReference type="EMBL" id="AP025628">
    <property type="protein sequence ID" value="BDG61582.1"/>
    <property type="molecule type" value="Genomic_DNA"/>
</dbReference>
<comment type="subunit">
    <text evidence="9 10">Homodimer.</text>
</comment>
<feature type="binding site" evidence="9">
    <location>
        <begin position="234"/>
        <end position="235"/>
    </location>
    <ligand>
        <name>substrate</name>
    </ligand>
</feature>
<dbReference type="RefSeq" id="WP_264842216.1">
    <property type="nucleotide sequence ID" value="NZ_AP025628.1"/>
</dbReference>
<dbReference type="EC" id="5.3.1.1" evidence="3 9"/>
<comment type="function">
    <text evidence="9">Involved in the gluconeogenesis. Catalyzes stereospecifically the conversion of dihydroxyacetone phosphate (DHAP) to D-glyceraldehyde-3-phosphate (G3P).</text>
</comment>
<evidence type="ECO:0000256" key="3">
    <source>
        <dbReference type="ARBA" id="ARBA00011940"/>
    </source>
</evidence>
<dbReference type="InterPro" id="IPR035990">
    <property type="entry name" value="TIM_sf"/>
</dbReference>
<dbReference type="CDD" id="cd00311">
    <property type="entry name" value="TIM"/>
    <property type="match status" value="1"/>
</dbReference>
<comment type="pathway">
    <text evidence="9 10">Carbohydrate biosynthesis; gluconeogenesis.</text>
</comment>
<comment type="similarity">
    <text evidence="2 9 10">Belongs to the triosephosphate isomerase family.</text>
</comment>
<comment type="pathway">
    <text evidence="1 9 10">Carbohydrate degradation; glycolysis; D-glyceraldehyde 3-phosphate from glycerone phosphate: step 1/1.</text>
</comment>
<dbReference type="InterPro" id="IPR013785">
    <property type="entry name" value="Aldolase_TIM"/>
</dbReference>
<gene>
    <name evidence="9 11" type="primary">tpiA</name>
    <name evidence="11" type="ORF">caldi_26720</name>
</gene>
<feature type="binding site" evidence="9">
    <location>
        <position position="213"/>
    </location>
    <ligand>
        <name>substrate</name>
    </ligand>
</feature>
<keyword evidence="12" id="KW-1185">Reference proteome</keyword>
<feature type="active site" description="Electrophile" evidence="9">
    <location>
        <position position="95"/>
    </location>
</feature>
<dbReference type="FunFam" id="3.20.20.70:FF:000016">
    <property type="entry name" value="Triosephosphate isomerase"/>
    <property type="match status" value="1"/>
</dbReference>
<keyword evidence="7 9" id="KW-0324">Glycolysis</keyword>
<proteinExistence type="inferred from homology"/>
<dbReference type="KEGG" id="cmic:caldi_26720"/>
<evidence type="ECO:0000256" key="6">
    <source>
        <dbReference type="ARBA" id="ARBA00022490"/>
    </source>
</evidence>
<protein>
    <recommendedName>
        <fullName evidence="4 9">Triosephosphate isomerase</fullName>
        <shortName evidence="9">TIM</shortName>
        <shortName evidence="9">TPI</shortName>
        <ecNumber evidence="3 9">5.3.1.1</ecNumber>
    </recommendedName>
    <alternativeName>
        <fullName evidence="9">Triose-phosphate isomerase</fullName>
    </alternativeName>
</protein>
<dbReference type="GO" id="GO:0006096">
    <property type="term" value="P:glycolytic process"/>
    <property type="evidence" value="ECO:0007669"/>
    <property type="project" value="UniProtKB-UniRule"/>
</dbReference>
<dbReference type="InterPro" id="IPR000652">
    <property type="entry name" value="Triosephosphate_isomerase"/>
</dbReference>
<dbReference type="PROSITE" id="PS51440">
    <property type="entry name" value="TIM_2"/>
    <property type="match status" value="1"/>
</dbReference>
<feature type="binding site" evidence="9">
    <location>
        <begin position="9"/>
        <end position="11"/>
    </location>
    <ligand>
        <name>substrate</name>
    </ligand>
</feature>
<dbReference type="PROSITE" id="PS00171">
    <property type="entry name" value="TIM_1"/>
    <property type="match status" value="1"/>
</dbReference>
<dbReference type="GO" id="GO:0006094">
    <property type="term" value="P:gluconeogenesis"/>
    <property type="evidence" value="ECO:0007669"/>
    <property type="project" value="UniProtKB-UniRule"/>
</dbReference>
<dbReference type="GO" id="GO:0046166">
    <property type="term" value="P:glyceraldehyde-3-phosphate biosynthetic process"/>
    <property type="evidence" value="ECO:0007669"/>
    <property type="project" value="TreeGrafter"/>
</dbReference>
<evidence type="ECO:0000256" key="10">
    <source>
        <dbReference type="RuleBase" id="RU363013"/>
    </source>
</evidence>
<name>A0AA35CLZ1_9FIRM</name>
<dbReference type="SUPFAM" id="SSF51351">
    <property type="entry name" value="Triosephosphate isomerase (TIM)"/>
    <property type="match status" value="1"/>
</dbReference>
<dbReference type="GO" id="GO:0004807">
    <property type="term" value="F:triose-phosphate isomerase activity"/>
    <property type="evidence" value="ECO:0007669"/>
    <property type="project" value="UniProtKB-UniRule"/>
</dbReference>
<dbReference type="PANTHER" id="PTHR21139:SF42">
    <property type="entry name" value="TRIOSEPHOSPHATE ISOMERASE"/>
    <property type="match status" value="1"/>
</dbReference>
<feature type="active site" description="Proton acceptor" evidence="9">
    <location>
        <position position="167"/>
    </location>
</feature>
<dbReference type="InterPro" id="IPR020861">
    <property type="entry name" value="Triosephosphate_isomerase_AS"/>
</dbReference>
<evidence type="ECO:0000256" key="7">
    <source>
        <dbReference type="ARBA" id="ARBA00023152"/>
    </source>
</evidence>
<keyword evidence="5 9" id="KW-0312">Gluconeogenesis</keyword>
<keyword evidence="6 9" id="KW-0963">Cytoplasm</keyword>
<evidence type="ECO:0000256" key="8">
    <source>
        <dbReference type="ARBA" id="ARBA00023235"/>
    </source>
</evidence>
<dbReference type="Pfam" id="PF00121">
    <property type="entry name" value="TIM"/>
    <property type="match status" value="1"/>
</dbReference>
<evidence type="ECO:0000256" key="1">
    <source>
        <dbReference type="ARBA" id="ARBA00004680"/>
    </source>
</evidence>
<evidence type="ECO:0000256" key="4">
    <source>
        <dbReference type="ARBA" id="ARBA00019397"/>
    </source>
</evidence>
<dbReference type="Proteomes" id="UP001163687">
    <property type="component" value="Chromosome"/>
</dbReference>
<dbReference type="GO" id="GO:0019563">
    <property type="term" value="P:glycerol catabolic process"/>
    <property type="evidence" value="ECO:0007669"/>
    <property type="project" value="TreeGrafter"/>
</dbReference>
<evidence type="ECO:0000256" key="2">
    <source>
        <dbReference type="ARBA" id="ARBA00007422"/>
    </source>
</evidence>
<comment type="catalytic activity">
    <reaction evidence="9 10">
        <text>D-glyceraldehyde 3-phosphate = dihydroxyacetone phosphate</text>
        <dbReference type="Rhea" id="RHEA:18585"/>
        <dbReference type="ChEBI" id="CHEBI:57642"/>
        <dbReference type="ChEBI" id="CHEBI:59776"/>
        <dbReference type="EC" id="5.3.1.1"/>
    </reaction>
</comment>
<dbReference type="HAMAP" id="MF_00147_B">
    <property type="entry name" value="TIM_B"/>
    <property type="match status" value="1"/>
</dbReference>
<dbReference type="PANTHER" id="PTHR21139">
    <property type="entry name" value="TRIOSEPHOSPHATE ISOMERASE"/>
    <property type="match status" value="1"/>
</dbReference>
<keyword evidence="8 9" id="KW-0413">Isomerase</keyword>
<dbReference type="InterPro" id="IPR022896">
    <property type="entry name" value="TrioseP_Isoase_bac/euk"/>
</dbReference>
<sequence length="259" mass="27194">MRTPLIAANWKMHKTVAEARSFVEAFLPAVRGLEGADIALCPPFTALAAVGPLLAGSAVALGAQDLYHEDRGAFTGEIAPGMLTELGVRYVIVGHSERRTLFGETDELVRAKVAAAFRHGLTPILCVGEQLAEREAGRTEAVVTRQVEAALTGLEAAQVERLVIAYEPVWAIGTGRAATAADAGAVCRLIRDRIRAAFGDRAARGLRIQYGGSVKADNIADFARDPDIDGALVGGASLDPQGFAALVRAAAEAARGRRA</sequence>
<comment type="subcellular location">
    <subcellularLocation>
        <location evidence="9 10">Cytoplasm</location>
    </subcellularLocation>
</comment>
<dbReference type="Gene3D" id="3.20.20.70">
    <property type="entry name" value="Aldolase class I"/>
    <property type="match status" value="1"/>
</dbReference>
<evidence type="ECO:0000313" key="12">
    <source>
        <dbReference type="Proteomes" id="UP001163687"/>
    </source>
</evidence>
<evidence type="ECO:0000256" key="5">
    <source>
        <dbReference type="ARBA" id="ARBA00022432"/>
    </source>
</evidence>
<dbReference type="NCBIfam" id="TIGR00419">
    <property type="entry name" value="tim"/>
    <property type="match status" value="1"/>
</dbReference>
<evidence type="ECO:0000256" key="9">
    <source>
        <dbReference type="HAMAP-Rule" id="MF_00147"/>
    </source>
</evidence>
<feature type="binding site" evidence="9">
    <location>
        <position position="173"/>
    </location>
    <ligand>
        <name>substrate</name>
    </ligand>
</feature>
<evidence type="ECO:0000313" key="11">
    <source>
        <dbReference type="EMBL" id="BDG61582.1"/>
    </source>
</evidence>
<dbReference type="GO" id="GO:0005829">
    <property type="term" value="C:cytosol"/>
    <property type="evidence" value="ECO:0007669"/>
    <property type="project" value="TreeGrafter"/>
</dbReference>